<dbReference type="Proteomes" id="UP001165044">
    <property type="component" value="Unassembled WGS sequence"/>
</dbReference>
<dbReference type="EMBL" id="BSDC01000001">
    <property type="protein sequence ID" value="GLH65775.1"/>
    <property type="molecule type" value="Genomic_DNA"/>
</dbReference>
<organism evidence="1 2">
    <name type="scientific">Geothrix edaphica</name>
    <dbReference type="NCBI Taxonomy" id="2927976"/>
    <lineage>
        <taxon>Bacteria</taxon>
        <taxon>Pseudomonadati</taxon>
        <taxon>Acidobacteriota</taxon>
        <taxon>Holophagae</taxon>
        <taxon>Holophagales</taxon>
        <taxon>Holophagaceae</taxon>
        <taxon>Geothrix</taxon>
    </lineage>
</organism>
<sequence>MKSLTECPSSTLEWRRGATRPLGFDLRTDEGVFATLVFLDDENILARAETAEGTWTLKHLGVMNPVVTLREEGGKANLATFHPHTFRHGKLEFQDGAVFDWTWHPGPGPGGTFADQEGTPLVRLHARIGRDLTSPPGIEHGDVELNSAHSARFRHAILAAFGWYLILFDHLKERDVVAAETALRL</sequence>
<evidence type="ECO:0000313" key="2">
    <source>
        <dbReference type="Proteomes" id="UP001165044"/>
    </source>
</evidence>
<reference evidence="1" key="1">
    <citation type="journal article" date="2023" name="Antonie Van Leeuwenhoek">
        <title>Mesoterricola silvestris gen. nov., sp. nov., Mesoterricola sediminis sp. nov., Geothrix oryzae sp. nov., Geothrix edaphica sp. nov., Geothrix rubra sp. nov., and Geothrix limicola sp. nov., six novel members of Acidobacteriota isolated from soils.</title>
        <authorList>
            <person name="Itoh H."/>
            <person name="Sugisawa Y."/>
            <person name="Mise K."/>
            <person name="Xu Z."/>
            <person name="Kuniyasu M."/>
            <person name="Ushijima N."/>
            <person name="Kawano K."/>
            <person name="Kobayashi E."/>
            <person name="Shiratori Y."/>
            <person name="Masuda Y."/>
            <person name="Senoo K."/>
        </authorList>
    </citation>
    <scope>NUCLEOTIDE SEQUENCE</scope>
    <source>
        <strain evidence="1">Red802</strain>
    </source>
</reference>
<name>A0ABQ5PUH5_9BACT</name>
<keyword evidence="2" id="KW-1185">Reference proteome</keyword>
<comment type="caution">
    <text evidence="1">The sequence shown here is derived from an EMBL/GenBank/DDBJ whole genome shotgun (WGS) entry which is preliminary data.</text>
</comment>
<accession>A0ABQ5PUH5</accession>
<proteinExistence type="predicted"/>
<gene>
    <name evidence="1" type="ORF">GETHED_01390</name>
</gene>
<dbReference type="RefSeq" id="WP_285605866.1">
    <property type="nucleotide sequence ID" value="NZ_BSDC01000001.1"/>
</dbReference>
<protein>
    <submittedName>
        <fullName evidence="1">Uncharacterized protein</fullName>
    </submittedName>
</protein>
<evidence type="ECO:0000313" key="1">
    <source>
        <dbReference type="EMBL" id="GLH65775.1"/>
    </source>
</evidence>